<dbReference type="GO" id="GO:0006269">
    <property type="term" value="P:DNA replication, synthesis of primer"/>
    <property type="evidence" value="ECO:0007669"/>
    <property type="project" value="UniProtKB-KW"/>
</dbReference>
<sequence length="171" mass="18996">RVNGEKLPPHDIDAEEAVNGSLLIDGTAIYRIATFLNQQDFYSEQNQLVYGACLSLYQRNEAINQITVAQELDRRGKLETCGGAAYLSHLISIVPTSLDIENYAQIVYRLSLMRHLISAAGQIAAIGYEADPDVDASLSKAEDILFRLGHGQGPRDFVHIRQVLDKYFETA</sequence>
<evidence type="ECO:0000256" key="8">
    <source>
        <dbReference type="ARBA" id="ARBA00023235"/>
    </source>
</evidence>
<keyword evidence="2" id="KW-0235">DNA replication</keyword>
<feature type="non-terminal residue" evidence="10">
    <location>
        <position position="171"/>
    </location>
</feature>
<proteinExistence type="predicted"/>
<dbReference type="SUPFAM" id="SSF48024">
    <property type="entry name" value="N-terminal domain of DnaB helicase"/>
    <property type="match status" value="1"/>
</dbReference>
<comment type="caution">
    <text evidence="10">The sequence shown here is derived from an EMBL/GenBank/DDBJ whole genome shotgun (WGS) entry which is preliminary data.</text>
</comment>
<dbReference type="PANTHER" id="PTHR30153:SF2">
    <property type="entry name" value="REPLICATIVE DNA HELICASE"/>
    <property type="match status" value="1"/>
</dbReference>
<dbReference type="AlphaFoldDB" id="X1LBC5"/>
<keyword evidence="3" id="KW-0547">Nucleotide-binding</keyword>
<dbReference type="GO" id="GO:1990077">
    <property type="term" value="C:primosome complex"/>
    <property type="evidence" value="ECO:0007669"/>
    <property type="project" value="UniProtKB-KW"/>
</dbReference>
<organism evidence="10">
    <name type="scientific">marine sediment metagenome</name>
    <dbReference type="NCBI Taxonomy" id="412755"/>
    <lineage>
        <taxon>unclassified sequences</taxon>
        <taxon>metagenomes</taxon>
        <taxon>ecological metagenomes</taxon>
    </lineage>
</organism>
<evidence type="ECO:0000256" key="5">
    <source>
        <dbReference type="ARBA" id="ARBA00022806"/>
    </source>
</evidence>
<evidence type="ECO:0000313" key="10">
    <source>
        <dbReference type="EMBL" id="GAI16607.1"/>
    </source>
</evidence>
<dbReference type="EMBL" id="BARV01005619">
    <property type="protein sequence ID" value="GAI16607.1"/>
    <property type="molecule type" value="Genomic_DNA"/>
</dbReference>
<evidence type="ECO:0000256" key="4">
    <source>
        <dbReference type="ARBA" id="ARBA00022801"/>
    </source>
</evidence>
<evidence type="ECO:0000256" key="7">
    <source>
        <dbReference type="ARBA" id="ARBA00023125"/>
    </source>
</evidence>
<dbReference type="GO" id="GO:0005829">
    <property type="term" value="C:cytosol"/>
    <property type="evidence" value="ECO:0007669"/>
    <property type="project" value="TreeGrafter"/>
</dbReference>
<evidence type="ECO:0000256" key="1">
    <source>
        <dbReference type="ARBA" id="ARBA00022515"/>
    </source>
</evidence>
<dbReference type="GO" id="GO:0016787">
    <property type="term" value="F:hydrolase activity"/>
    <property type="evidence" value="ECO:0007669"/>
    <property type="project" value="UniProtKB-KW"/>
</dbReference>
<keyword evidence="5" id="KW-0347">Helicase</keyword>
<keyword evidence="6" id="KW-0067">ATP-binding</keyword>
<dbReference type="GO" id="GO:0003677">
    <property type="term" value="F:DNA binding"/>
    <property type="evidence" value="ECO:0007669"/>
    <property type="project" value="UniProtKB-KW"/>
</dbReference>
<keyword evidence="1" id="KW-0639">Primosome</keyword>
<reference evidence="10" key="1">
    <citation type="journal article" date="2014" name="Front. Microbiol.">
        <title>High frequency of phylogenetically diverse reductive dehalogenase-homologous genes in deep subseafloor sedimentary metagenomes.</title>
        <authorList>
            <person name="Kawai M."/>
            <person name="Futagami T."/>
            <person name="Toyoda A."/>
            <person name="Takaki Y."/>
            <person name="Nishi S."/>
            <person name="Hori S."/>
            <person name="Arai W."/>
            <person name="Tsubouchi T."/>
            <person name="Morono Y."/>
            <person name="Uchiyama I."/>
            <person name="Ito T."/>
            <person name="Fujiyama A."/>
            <person name="Inagaki F."/>
            <person name="Takami H."/>
        </authorList>
    </citation>
    <scope>NUCLEOTIDE SEQUENCE</scope>
    <source>
        <strain evidence="10">Expedition CK06-06</strain>
    </source>
</reference>
<keyword evidence="4" id="KW-0378">Hydrolase</keyword>
<dbReference type="InterPro" id="IPR007693">
    <property type="entry name" value="DNA_helicase_DnaB-like_N"/>
</dbReference>
<gene>
    <name evidence="10" type="ORF">S06H3_11531</name>
</gene>
<dbReference type="GO" id="GO:0003678">
    <property type="term" value="F:DNA helicase activity"/>
    <property type="evidence" value="ECO:0007669"/>
    <property type="project" value="InterPro"/>
</dbReference>
<name>X1LBC5_9ZZZZ</name>
<evidence type="ECO:0000256" key="6">
    <source>
        <dbReference type="ARBA" id="ARBA00022840"/>
    </source>
</evidence>
<dbReference type="FunFam" id="1.10.860.10:FF:000001">
    <property type="entry name" value="Replicative DNA helicase"/>
    <property type="match status" value="1"/>
</dbReference>
<feature type="non-terminal residue" evidence="10">
    <location>
        <position position="1"/>
    </location>
</feature>
<feature type="domain" description="DNA helicase DnaB-like N-terminal" evidence="9">
    <location>
        <begin position="8"/>
        <end position="108"/>
    </location>
</feature>
<dbReference type="GO" id="GO:0005524">
    <property type="term" value="F:ATP binding"/>
    <property type="evidence" value="ECO:0007669"/>
    <property type="project" value="UniProtKB-KW"/>
</dbReference>
<dbReference type="Pfam" id="PF00772">
    <property type="entry name" value="DnaB"/>
    <property type="match status" value="1"/>
</dbReference>
<protein>
    <recommendedName>
        <fullName evidence="9">DNA helicase DnaB-like N-terminal domain-containing protein</fullName>
    </recommendedName>
</protein>
<dbReference type="PANTHER" id="PTHR30153">
    <property type="entry name" value="REPLICATIVE DNA HELICASE DNAB"/>
    <property type="match status" value="1"/>
</dbReference>
<dbReference type="InterPro" id="IPR036185">
    <property type="entry name" value="DNA_heli_DnaB-like_N_sf"/>
</dbReference>
<evidence type="ECO:0000256" key="3">
    <source>
        <dbReference type="ARBA" id="ARBA00022741"/>
    </source>
</evidence>
<evidence type="ECO:0000256" key="2">
    <source>
        <dbReference type="ARBA" id="ARBA00022705"/>
    </source>
</evidence>
<keyword evidence="7" id="KW-0238">DNA-binding</keyword>
<evidence type="ECO:0000259" key="9">
    <source>
        <dbReference type="Pfam" id="PF00772"/>
    </source>
</evidence>
<dbReference type="Gene3D" id="1.10.860.10">
    <property type="entry name" value="DNAb Helicase, Chain A"/>
    <property type="match status" value="1"/>
</dbReference>
<accession>X1LBC5</accession>
<dbReference type="InterPro" id="IPR016136">
    <property type="entry name" value="DNA_helicase_N/primase_C"/>
</dbReference>
<keyword evidence="8" id="KW-0413">Isomerase</keyword>